<gene>
    <name evidence="3" type="ORF">KVV02_001056</name>
</gene>
<feature type="region of interest" description="Disordered" evidence="1">
    <location>
        <begin position="138"/>
        <end position="186"/>
    </location>
</feature>
<dbReference type="InterPro" id="IPR018253">
    <property type="entry name" value="DnaJ_domain_CS"/>
</dbReference>
<dbReference type="SMART" id="SM00271">
    <property type="entry name" value="DnaJ"/>
    <property type="match status" value="1"/>
</dbReference>
<evidence type="ECO:0000313" key="3">
    <source>
        <dbReference type="EMBL" id="KAG9326172.1"/>
    </source>
</evidence>
<dbReference type="AlphaFoldDB" id="A0A9P8ABS9"/>
<feature type="compositionally biased region" description="Basic and acidic residues" evidence="1">
    <location>
        <begin position="145"/>
        <end position="165"/>
    </location>
</feature>
<comment type="caution">
    <text evidence="3">The sequence shown here is derived from an EMBL/GenBank/DDBJ whole genome shotgun (WGS) entry which is preliminary data.</text>
</comment>
<dbReference type="InterPro" id="IPR001623">
    <property type="entry name" value="DnaJ_domain"/>
</dbReference>
<evidence type="ECO:0000259" key="2">
    <source>
        <dbReference type="PROSITE" id="PS50076"/>
    </source>
</evidence>
<dbReference type="EMBL" id="JAIFTL010000024">
    <property type="protein sequence ID" value="KAG9326172.1"/>
    <property type="molecule type" value="Genomic_DNA"/>
</dbReference>
<sequence length="186" mass="20237">MVKETKYYEALEVEPGCSDSELKKAYRKLALKYHPDKTGGATSEKFQEISHAYDILSDAQKRQVYDQYGEAGLSGEGGAGGGMGGDLKAVMGQGMPTERHHDFGNLYIQFEIEFPTANWTDVANIEKIRSILPAAAPLPALPKGAHTEDVNLTEMDPRQKARAEQGHMGGDDDEEGGHPGVQCAQQ</sequence>
<evidence type="ECO:0000256" key="1">
    <source>
        <dbReference type="SAM" id="MobiDB-lite"/>
    </source>
</evidence>
<feature type="domain" description="J" evidence="2">
    <location>
        <begin position="6"/>
        <end position="69"/>
    </location>
</feature>
<dbReference type="Proteomes" id="UP000717515">
    <property type="component" value="Unassembled WGS sequence"/>
</dbReference>
<organism evidence="3 4">
    <name type="scientific">Mortierella alpina</name>
    <name type="common">Oleaginous fungus</name>
    <name type="synonym">Mortierella renispora</name>
    <dbReference type="NCBI Taxonomy" id="64518"/>
    <lineage>
        <taxon>Eukaryota</taxon>
        <taxon>Fungi</taxon>
        <taxon>Fungi incertae sedis</taxon>
        <taxon>Mucoromycota</taxon>
        <taxon>Mortierellomycotina</taxon>
        <taxon>Mortierellomycetes</taxon>
        <taxon>Mortierellales</taxon>
        <taxon>Mortierellaceae</taxon>
        <taxon>Mortierella</taxon>
    </lineage>
</organism>
<dbReference type="GO" id="GO:0006457">
    <property type="term" value="P:protein folding"/>
    <property type="evidence" value="ECO:0007669"/>
    <property type="project" value="InterPro"/>
</dbReference>
<dbReference type="PROSITE" id="PS50076">
    <property type="entry name" value="DNAJ_2"/>
    <property type="match status" value="1"/>
</dbReference>
<dbReference type="SUPFAM" id="SSF46565">
    <property type="entry name" value="Chaperone J-domain"/>
    <property type="match status" value="1"/>
</dbReference>
<accession>A0A9P8ABS9</accession>
<dbReference type="GO" id="GO:0030544">
    <property type="term" value="F:Hsp70 protein binding"/>
    <property type="evidence" value="ECO:0007669"/>
    <property type="project" value="InterPro"/>
</dbReference>
<dbReference type="PROSITE" id="PS00636">
    <property type="entry name" value="DNAJ_1"/>
    <property type="match status" value="1"/>
</dbReference>
<dbReference type="PRINTS" id="PR00625">
    <property type="entry name" value="JDOMAIN"/>
</dbReference>
<reference evidence="3" key="1">
    <citation type="submission" date="2021-07" db="EMBL/GenBank/DDBJ databases">
        <title>Draft genome of Mortierella alpina, strain LL118, isolated from an aspen leaf litter sample.</title>
        <authorList>
            <person name="Yang S."/>
            <person name="Vinatzer B.A."/>
        </authorList>
    </citation>
    <scope>NUCLEOTIDE SEQUENCE</scope>
    <source>
        <strain evidence="3">LL118</strain>
    </source>
</reference>
<dbReference type="Gene3D" id="2.60.260.20">
    <property type="entry name" value="Urease metallochaperone UreE, N-terminal domain"/>
    <property type="match status" value="1"/>
</dbReference>
<dbReference type="Pfam" id="PF00226">
    <property type="entry name" value="DnaJ"/>
    <property type="match status" value="1"/>
</dbReference>
<dbReference type="PANTHER" id="PTHR43888">
    <property type="entry name" value="DNAJ-LIKE-2, ISOFORM A-RELATED"/>
    <property type="match status" value="1"/>
</dbReference>
<proteinExistence type="predicted"/>
<dbReference type="Gene3D" id="1.10.287.110">
    <property type="entry name" value="DnaJ domain"/>
    <property type="match status" value="1"/>
</dbReference>
<name>A0A9P8ABS9_MORAP</name>
<dbReference type="InterPro" id="IPR044713">
    <property type="entry name" value="DNJA1/2-like"/>
</dbReference>
<evidence type="ECO:0000313" key="4">
    <source>
        <dbReference type="Proteomes" id="UP000717515"/>
    </source>
</evidence>
<dbReference type="InterPro" id="IPR036869">
    <property type="entry name" value="J_dom_sf"/>
</dbReference>
<dbReference type="CDD" id="cd06257">
    <property type="entry name" value="DnaJ"/>
    <property type="match status" value="1"/>
</dbReference>
<protein>
    <recommendedName>
        <fullName evidence="2">J domain-containing protein</fullName>
    </recommendedName>
</protein>